<comment type="function">
    <text evidence="1">Required for the export of mRNAs containing poly(A) tails from the nucleus into the cytoplasm. May be involved in the terminal step of the mRNA transport through the nuclear pore complex (NPC).</text>
</comment>
<dbReference type="Gene3D" id="1.25.40.510">
    <property type="entry name" value="GLE1-like"/>
    <property type="match status" value="1"/>
</dbReference>
<name>A0A095AXI2_SCHHA</name>
<evidence type="ECO:0000256" key="1">
    <source>
        <dbReference type="ARBA" id="ARBA00024680"/>
    </source>
</evidence>
<sequence length="519" mass="58343">MSAGFETGCMFGIRDAWVSAVAKHNNAVRAYEKNLVRSQRSIARITDLLEESFTSLSLSVNSEGNEEASTNTCQTEINYTPAEIYPSTACMGYYGFSRRQANQDLLNDIINNIISIRIEVMNLRCQKLGSVLRPSDSLINEIEEIETRALTLMTSPSPIFDDCDGAMDYQMELIMKKLELQAKECLLACKTLASTGTPKTKQLQSTISVTSDVSLSENDSVFPTFEKARALLENYTNILYPSLWDSKFKMDALKIKQDITCACSQISSHDPLHCIGRLECLLNIFRRTTITDCSKQTNFEKLRNTNQLIDSFAWQCLYSSSISQAEKQFAYNIDITLVYASLLSGIFSLFPDKLFEFFGRIFLACPALGLFSDPSGLNLIEEIFSTTYILSNWRGIARLFTALLLAHPPPHLGVSRHKLLNPSLLWRVITGIVNQEFIPCATAEVLHGMLELGGFVFVNLYGNQAKRLFNTIGMIVNKSPVLRQSLPEIQLLSLLEKYESIDKIPDRIGFIDKSFWDSV</sequence>
<dbReference type="Pfam" id="PF07817">
    <property type="entry name" value="GLE1"/>
    <property type="match status" value="1"/>
</dbReference>
<organism evidence="3">
    <name type="scientific">Schistosoma haematobium</name>
    <name type="common">Blood fluke</name>
    <dbReference type="NCBI Taxonomy" id="6185"/>
    <lineage>
        <taxon>Eukaryota</taxon>
        <taxon>Metazoa</taxon>
        <taxon>Spiralia</taxon>
        <taxon>Lophotrochozoa</taxon>
        <taxon>Platyhelminthes</taxon>
        <taxon>Trematoda</taxon>
        <taxon>Digenea</taxon>
        <taxon>Strigeidida</taxon>
        <taxon>Schistosomatoidea</taxon>
        <taxon>Schistosomatidae</taxon>
        <taxon>Schistosoma</taxon>
    </lineage>
</organism>
<dbReference type="InterPro" id="IPR012476">
    <property type="entry name" value="GLE1"/>
</dbReference>
<gene>
    <name evidence="3" type="ORF">MS3_07794</name>
</gene>
<proteinExistence type="predicted"/>
<dbReference type="AlphaFoldDB" id="A0A095AXI2"/>
<accession>A0A095AXI2</accession>
<dbReference type="STRING" id="6185.A0A095AXI2"/>
<reference evidence="3" key="1">
    <citation type="journal article" date="2012" name="Nat. Genet.">
        <title>Whole-genome sequence of Schistosoma haematobium.</title>
        <authorList>
            <person name="Young N.D."/>
            <person name="Jex A.R."/>
            <person name="Li B."/>
            <person name="Liu S."/>
            <person name="Yang L."/>
            <person name="Xiong Z."/>
            <person name="Li Y."/>
            <person name="Cantacessi C."/>
            <person name="Hall R.S."/>
            <person name="Xu X."/>
            <person name="Chen F."/>
            <person name="Wu X."/>
            <person name="Zerlotini A."/>
            <person name="Oliveira G."/>
            <person name="Hofmann A."/>
            <person name="Zhang G."/>
            <person name="Fang X."/>
            <person name="Kang Y."/>
            <person name="Campbell B.E."/>
            <person name="Loukas A."/>
            <person name="Ranganathan S."/>
            <person name="Rollinson D."/>
            <person name="Rinaldi G."/>
            <person name="Brindley P.J."/>
            <person name="Yang H."/>
            <person name="Wang J."/>
            <person name="Wang J."/>
            <person name="Gasser R.B."/>
        </authorList>
    </citation>
    <scope>NUCLEOTIDE SEQUENCE [LARGE SCALE GENOMIC DNA]</scope>
</reference>
<protein>
    <recommendedName>
        <fullName evidence="2">GLE1 RNA export mediator</fullName>
    </recommendedName>
</protein>
<evidence type="ECO:0000256" key="2">
    <source>
        <dbReference type="ARBA" id="ARBA00030897"/>
    </source>
</evidence>
<evidence type="ECO:0000313" key="3">
    <source>
        <dbReference type="EMBL" id="KGB39366.1"/>
    </source>
</evidence>
<dbReference type="GO" id="GO:0016973">
    <property type="term" value="P:poly(A)+ mRNA export from nucleus"/>
    <property type="evidence" value="ECO:0007669"/>
    <property type="project" value="InterPro"/>
</dbReference>
<dbReference type="InterPro" id="IPR038506">
    <property type="entry name" value="GLE1-like_sf"/>
</dbReference>
<dbReference type="EMBL" id="KL251190">
    <property type="protein sequence ID" value="KGB39366.1"/>
    <property type="molecule type" value="Genomic_DNA"/>
</dbReference>
<dbReference type="GO" id="GO:0005643">
    <property type="term" value="C:nuclear pore"/>
    <property type="evidence" value="ECO:0007669"/>
    <property type="project" value="InterPro"/>
</dbReference>